<gene>
    <name evidence="5" type="ORF">HWI92_02260</name>
</gene>
<evidence type="ECO:0000256" key="3">
    <source>
        <dbReference type="ARBA" id="ARBA00023163"/>
    </source>
</evidence>
<organism evidence="5 6">
    <name type="scientific">Dyadobacter sandarakinus</name>
    <dbReference type="NCBI Taxonomy" id="2747268"/>
    <lineage>
        <taxon>Bacteria</taxon>
        <taxon>Pseudomonadati</taxon>
        <taxon>Bacteroidota</taxon>
        <taxon>Cytophagia</taxon>
        <taxon>Cytophagales</taxon>
        <taxon>Spirosomataceae</taxon>
        <taxon>Dyadobacter</taxon>
    </lineage>
</organism>
<dbReference type="InterPro" id="IPR036388">
    <property type="entry name" value="WH-like_DNA-bd_sf"/>
</dbReference>
<dbReference type="InterPro" id="IPR036390">
    <property type="entry name" value="WH_DNA-bd_sf"/>
</dbReference>
<accession>A0ABX7ID13</accession>
<dbReference type="Gene3D" id="1.10.10.10">
    <property type="entry name" value="Winged helix-like DNA-binding domain superfamily/Winged helix DNA-binding domain"/>
    <property type="match status" value="1"/>
</dbReference>
<proteinExistence type="predicted"/>
<dbReference type="Proteomes" id="UP000612680">
    <property type="component" value="Chromosome"/>
</dbReference>
<dbReference type="PROSITE" id="PS51118">
    <property type="entry name" value="HTH_HXLR"/>
    <property type="match status" value="1"/>
</dbReference>
<reference evidence="5 6" key="1">
    <citation type="submission" date="2020-06" db="EMBL/GenBank/DDBJ databases">
        <title>Dyadobacter sandarakinus sp. nov., isolated from the soil of the Arctic Yellow River Station.</title>
        <authorList>
            <person name="Zhang Y."/>
            <person name="Peng F."/>
        </authorList>
    </citation>
    <scope>NUCLEOTIDE SEQUENCE [LARGE SCALE GENOMIC DNA]</scope>
    <source>
        <strain evidence="5 6">Q3-56</strain>
    </source>
</reference>
<dbReference type="Pfam" id="PF01638">
    <property type="entry name" value="HxlR"/>
    <property type="match status" value="1"/>
</dbReference>
<evidence type="ECO:0000313" key="5">
    <source>
        <dbReference type="EMBL" id="QRR04007.1"/>
    </source>
</evidence>
<evidence type="ECO:0000313" key="6">
    <source>
        <dbReference type="Proteomes" id="UP000612680"/>
    </source>
</evidence>
<evidence type="ECO:0000259" key="4">
    <source>
        <dbReference type="PROSITE" id="PS51118"/>
    </source>
</evidence>
<sequence>MPGSVTCTAHHRAISDTMDLLSGKWKIRIIGELIFGKRRFGELLGGIHGIAAKMLSKELQDLETNKMIRRTVLQTKPITVEYELTPYGRTVTPIINAMADWGHQHRELIVKNHEKEDQPA</sequence>
<dbReference type="InterPro" id="IPR002577">
    <property type="entry name" value="HTH_HxlR"/>
</dbReference>
<name>A0ABX7ID13_9BACT</name>
<keyword evidence="3" id="KW-0804">Transcription</keyword>
<keyword evidence="6" id="KW-1185">Reference proteome</keyword>
<feature type="domain" description="HTH hxlR-type" evidence="4">
    <location>
        <begin position="7"/>
        <end position="110"/>
    </location>
</feature>
<evidence type="ECO:0000256" key="1">
    <source>
        <dbReference type="ARBA" id="ARBA00023015"/>
    </source>
</evidence>
<evidence type="ECO:0000256" key="2">
    <source>
        <dbReference type="ARBA" id="ARBA00023125"/>
    </source>
</evidence>
<dbReference type="PANTHER" id="PTHR33204">
    <property type="entry name" value="TRANSCRIPTIONAL REGULATOR, MARR FAMILY"/>
    <property type="match status" value="1"/>
</dbReference>
<protein>
    <submittedName>
        <fullName evidence="5">Helix-turn-helix transcriptional regulator</fullName>
    </submittedName>
</protein>
<keyword evidence="2" id="KW-0238">DNA-binding</keyword>
<dbReference type="SUPFAM" id="SSF46785">
    <property type="entry name" value="Winged helix' DNA-binding domain"/>
    <property type="match status" value="1"/>
</dbReference>
<dbReference type="EMBL" id="CP056775">
    <property type="protein sequence ID" value="QRR04007.1"/>
    <property type="molecule type" value="Genomic_DNA"/>
</dbReference>
<keyword evidence="1" id="KW-0805">Transcription regulation</keyword>